<dbReference type="Gene3D" id="1.20.1280.50">
    <property type="match status" value="1"/>
</dbReference>
<dbReference type="AlphaFoldDB" id="A0A6A5R2N9"/>
<evidence type="ECO:0000256" key="3">
    <source>
        <dbReference type="SAM" id="MobiDB-lite"/>
    </source>
</evidence>
<keyword evidence="6" id="KW-1185">Reference proteome</keyword>
<feature type="repeat" description="RCC1" evidence="2">
    <location>
        <begin position="99"/>
        <end position="175"/>
    </location>
</feature>
<dbReference type="InterPro" id="IPR036047">
    <property type="entry name" value="F-box-like_dom_sf"/>
</dbReference>
<dbReference type="CDD" id="cd09917">
    <property type="entry name" value="F-box_SF"/>
    <property type="match status" value="1"/>
</dbReference>
<dbReference type="PROSITE" id="PS50012">
    <property type="entry name" value="RCC1_3"/>
    <property type="match status" value="1"/>
</dbReference>
<dbReference type="InterPro" id="IPR000408">
    <property type="entry name" value="Reg_chr_condens"/>
</dbReference>
<keyword evidence="1" id="KW-0677">Repeat</keyword>
<dbReference type="Pfam" id="PF12937">
    <property type="entry name" value="F-box-like"/>
    <property type="match status" value="1"/>
</dbReference>
<dbReference type="InterPro" id="IPR009091">
    <property type="entry name" value="RCC1/BLIP-II"/>
</dbReference>
<evidence type="ECO:0000256" key="2">
    <source>
        <dbReference type="PROSITE-ProRule" id="PRU00235"/>
    </source>
</evidence>
<name>A0A6A5R2N9_AMPQU</name>
<dbReference type="SUPFAM" id="SSF50985">
    <property type="entry name" value="RCC1/BLIP-II"/>
    <property type="match status" value="2"/>
</dbReference>
<dbReference type="OrthoDB" id="61110at2759"/>
<accession>A0A6A5R2N9</accession>
<proteinExistence type="predicted"/>
<dbReference type="Pfam" id="PF13540">
    <property type="entry name" value="RCC1_2"/>
    <property type="match status" value="1"/>
</dbReference>
<dbReference type="SUPFAM" id="SSF81383">
    <property type="entry name" value="F-box domain"/>
    <property type="match status" value="1"/>
</dbReference>
<feature type="region of interest" description="Disordered" evidence="3">
    <location>
        <begin position="626"/>
        <end position="645"/>
    </location>
</feature>
<protein>
    <recommendedName>
        <fullName evidence="4">F-box domain-containing protein</fullName>
    </recommendedName>
</protein>
<evidence type="ECO:0000256" key="1">
    <source>
        <dbReference type="ARBA" id="ARBA00022737"/>
    </source>
</evidence>
<dbReference type="InterPro" id="IPR051210">
    <property type="entry name" value="Ub_ligase/GEF_domain"/>
</dbReference>
<dbReference type="PANTHER" id="PTHR22870">
    <property type="entry name" value="REGULATOR OF CHROMOSOME CONDENSATION"/>
    <property type="match status" value="1"/>
</dbReference>
<evidence type="ECO:0000313" key="6">
    <source>
        <dbReference type="Proteomes" id="UP000800096"/>
    </source>
</evidence>
<dbReference type="PROSITE" id="PS00626">
    <property type="entry name" value="RCC1_2"/>
    <property type="match status" value="1"/>
</dbReference>
<dbReference type="PROSITE" id="PS50181">
    <property type="entry name" value="FBOX"/>
    <property type="match status" value="1"/>
</dbReference>
<evidence type="ECO:0000313" key="5">
    <source>
        <dbReference type="EMBL" id="KAF1921420.1"/>
    </source>
</evidence>
<dbReference type="EMBL" id="ML979132">
    <property type="protein sequence ID" value="KAF1921420.1"/>
    <property type="molecule type" value="Genomic_DNA"/>
</dbReference>
<dbReference type="PANTHER" id="PTHR22870:SF408">
    <property type="entry name" value="OS09G0560450 PROTEIN"/>
    <property type="match status" value="1"/>
</dbReference>
<sequence>MLLNDLPPTYHISSKMSDKTTSITDLPLDILVLIFPYLPADSFLALCSTCKAFQQPSIRLDPAYWSFATRSTFRIPNQPVVQHDGVRWQKMYRRLLTQSRVFTWGNNGHSRLGHSYDERVHGLPMMPRVIRPGRPNRFRLNTHCSFPKEMEDTRSLGVISDMQCGGWSTTLLTARGTLHTVGVLDGGRVFAAIDRLQPLGFPPGYPSSSTETQYDEPATAVRQFSAGRSHILALSDSGRIWSWYHVKSAALQIKFTHLEMKEIALTDQSKESSTHGKVRQVVAGWSRSSAYIHGVGIVVWDPVERDHDDETTDTMLVMQNAEVPRTGYQRPKGRRSETEEERTLGQDVGALLNYIILEHYVVFVTDVGKVFCGKFGERNEVANILELRALRNETGTPSDVQGSFRRFAVFKNNEVITSDQSYLDACWNDQRNNPDQTNIPGLKKIPALQNNDVISVSFGDYHYLALHSNGKITSYGTELQACGALGLGSELDDEGHARGIVYDRFSRDGRLLPHSYTRGRQVWFESSKKDWISHIMNGGNNIEEAKERLELFKTSHDVQGEVSEWLEQESRHWDKQNTGDDDLGAYFALRVSSAGWHSGALVLVNDDLANQESLRSFEDQSFPRLVLSDGTEMPGQKPFDGWREGRPQLIFDTES</sequence>
<gene>
    <name evidence="5" type="ORF">BDU57DRAFT_510223</name>
</gene>
<dbReference type="Proteomes" id="UP000800096">
    <property type="component" value="Unassembled WGS sequence"/>
</dbReference>
<evidence type="ECO:0000259" key="4">
    <source>
        <dbReference type="PROSITE" id="PS50181"/>
    </source>
</evidence>
<organism evidence="5 6">
    <name type="scientific">Ampelomyces quisqualis</name>
    <name type="common">Powdery mildew agent</name>
    <dbReference type="NCBI Taxonomy" id="50730"/>
    <lineage>
        <taxon>Eukaryota</taxon>
        <taxon>Fungi</taxon>
        <taxon>Dikarya</taxon>
        <taxon>Ascomycota</taxon>
        <taxon>Pezizomycotina</taxon>
        <taxon>Dothideomycetes</taxon>
        <taxon>Pleosporomycetidae</taxon>
        <taxon>Pleosporales</taxon>
        <taxon>Pleosporineae</taxon>
        <taxon>Phaeosphaeriaceae</taxon>
        <taxon>Ampelomyces</taxon>
    </lineage>
</organism>
<dbReference type="Gene3D" id="2.130.10.30">
    <property type="entry name" value="Regulator of chromosome condensation 1/beta-lactamase-inhibitor protein II"/>
    <property type="match status" value="2"/>
</dbReference>
<reference evidence="5" key="1">
    <citation type="journal article" date="2020" name="Stud. Mycol.">
        <title>101 Dothideomycetes genomes: a test case for predicting lifestyles and emergence of pathogens.</title>
        <authorList>
            <person name="Haridas S."/>
            <person name="Albert R."/>
            <person name="Binder M."/>
            <person name="Bloem J."/>
            <person name="Labutti K."/>
            <person name="Salamov A."/>
            <person name="Andreopoulos B."/>
            <person name="Baker S."/>
            <person name="Barry K."/>
            <person name="Bills G."/>
            <person name="Bluhm B."/>
            <person name="Cannon C."/>
            <person name="Castanera R."/>
            <person name="Culley D."/>
            <person name="Daum C."/>
            <person name="Ezra D."/>
            <person name="Gonzalez J."/>
            <person name="Henrissat B."/>
            <person name="Kuo A."/>
            <person name="Liang C."/>
            <person name="Lipzen A."/>
            <person name="Lutzoni F."/>
            <person name="Magnuson J."/>
            <person name="Mondo S."/>
            <person name="Nolan M."/>
            <person name="Ohm R."/>
            <person name="Pangilinan J."/>
            <person name="Park H.-J."/>
            <person name="Ramirez L."/>
            <person name="Alfaro M."/>
            <person name="Sun H."/>
            <person name="Tritt A."/>
            <person name="Yoshinaga Y."/>
            <person name="Zwiers L.-H."/>
            <person name="Turgeon B."/>
            <person name="Goodwin S."/>
            <person name="Spatafora J."/>
            <person name="Crous P."/>
            <person name="Grigoriev I."/>
        </authorList>
    </citation>
    <scope>NUCLEOTIDE SEQUENCE</scope>
    <source>
        <strain evidence="5">HMLAC05119</strain>
    </source>
</reference>
<feature type="domain" description="F-box" evidence="4">
    <location>
        <begin position="20"/>
        <end position="68"/>
    </location>
</feature>
<dbReference type="InterPro" id="IPR001810">
    <property type="entry name" value="F-box_dom"/>
</dbReference>